<comment type="cofactor">
    <cofactor evidence="10">
        <name>Mg(2+)</name>
        <dbReference type="ChEBI" id="CHEBI:18420"/>
    </cofactor>
    <text evidence="10">Binds 1 Mg(2+) ion per subunit.</text>
</comment>
<dbReference type="GO" id="GO:0004789">
    <property type="term" value="F:thiamine-phosphate diphosphorylase activity"/>
    <property type="evidence" value="ECO:0007669"/>
    <property type="project" value="UniProtKB-UniRule"/>
</dbReference>
<dbReference type="InterPro" id="IPR036206">
    <property type="entry name" value="ThiamineP_synth_sf"/>
</dbReference>
<feature type="binding site" evidence="10">
    <location>
        <begin position="42"/>
        <end position="46"/>
    </location>
    <ligand>
        <name>4-amino-2-methyl-5-(diphosphooxymethyl)pyrimidine</name>
        <dbReference type="ChEBI" id="CHEBI:57841"/>
    </ligand>
</feature>
<keyword evidence="5 10" id="KW-0460">Magnesium</keyword>
<feature type="binding site" evidence="10">
    <location>
        <position position="73"/>
    </location>
    <ligand>
        <name>4-amino-2-methyl-5-(diphosphooxymethyl)pyrimidine</name>
        <dbReference type="ChEBI" id="CHEBI:57841"/>
    </ligand>
</feature>
<dbReference type="GO" id="GO:0005737">
    <property type="term" value="C:cytoplasm"/>
    <property type="evidence" value="ECO:0007669"/>
    <property type="project" value="TreeGrafter"/>
</dbReference>
<evidence type="ECO:0000313" key="15">
    <source>
        <dbReference type="Proteomes" id="UP000239187"/>
    </source>
</evidence>
<comment type="catalytic activity">
    <reaction evidence="8 10 11">
        <text>2-(2-carboxy-4-methylthiazol-5-yl)ethyl phosphate + 4-amino-2-methyl-5-(diphosphooxymethyl)pyrimidine + 2 H(+) = thiamine phosphate + CO2 + diphosphate</text>
        <dbReference type="Rhea" id="RHEA:47848"/>
        <dbReference type="ChEBI" id="CHEBI:15378"/>
        <dbReference type="ChEBI" id="CHEBI:16526"/>
        <dbReference type="ChEBI" id="CHEBI:33019"/>
        <dbReference type="ChEBI" id="CHEBI:37575"/>
        <dbReference type="ChEBI" id="CHEBI:57841"/>
        <dbReference type="ChEBI" id="CHEBI:62890"/>
        <dbReference type="EC" id="2.5.1.3"/>
    </reaction>
</comment>
<evidence type="ECO:0000256" key="9">
    <source>
        <dbReference type="ARBA" id="ARBA00047883"/>
    </source>
</evidence>
<dbReference type="InterPro" id="IPR034291">
    <property type="entry name" value="TMP_synthase"/>
</dbReference>
<sequence>MPRPAPAQYLPLYLVTDTALCAPRAVADVVAAAVAAGVTCVQVRDKHAGGRDLVSLVAAVARAAEGRVPVLVDDRVDVYLAARELGARVDGVHVGQSDLPAGAVRRIVGVDAVVGLSAATPGQVAAAHALPAGTVDYLGIGAVHATATKPDHPAPLGVEGFATLAAGADLPCVAIGGITTADAAALRAAGAAGMAVVSAICAAADPAASTRDLAEAWRAPTGRRSR</sequence>
<evidence type="ECO:0000256" key="5">
    <source>
        <dbReference type="ARBA" id="ARBA00022842"/>
    </source>
</evidence>
<dbReference type="PANTHER" id="PTHR20857">
    <property type="entry name" value="THIAMINE-PHOSPHATE PYROPHOSPHORYLASE"/>
    <property type="match status" value="1"/>
</dbReference>
<evidence type="ECO:0000256" key="12">
    <source>
        <dbReference type="RuleBase" id="RU004253"/>
    </source>
</evidence>
<evidence type="ECO:0000256" key="7">
    <source>
        <dbReference type="ARBA" id="ARBA00047334"/>
    </source>
</evidence>
<dbReference type="Proteomes" id="UP000239187">
    <property type="component" value="Chromosome"/>
</dbReference>
<comment type="catalytic activity">
    <reaction evidence="9 10 11">
        <text>2-[(2R,5Z)-2-carboxy-4-methylthiazol-5(2H)-ylidene]ethyl phosphate + 4-amino-2-methyl-5-(diphosphooxymethyl)pyrimidine + 2 H(+) = thiamine phosphate + CO2 + diphosphate</text>
        <dbReference type="Rhea" id="RHEA:47844"/>
        <dbReference type="ChEBI" id="CHEBI:15378"/>
        <dbReference type="ChEBI" id="CHEBI:16526"/>
        <dbReference type="ChEBI" id="CHEBI:33019"/>
        <dbReference type="ChEBI" id="CHEBI:37575"/>
        <dbReference type="ChEBI" id="CHEBI:57841"/>
        <dbReference type="ChEBI" id="CHEBI:62899"/>
        <dbReference type="EC" id="2.5.1.3"/>
    </reaction>
</comment>
<evidence type="ECO:0000256" key="2">
    <source>
        <dbReference type="ARBA" id="ARBA00005165"/>
    </source>
</evidence>
<reference evidence="14 15" key="1">
    <citation type="submission" date="2017-11" db="EMBL/GenBank/DDBJ databases">
        <title>Draft genome of Arthrobacter agilis strain UMCV2, a plant growth-promoting rhizobacterium and biocontrol capacity of phytopathogenic fungi.</title>
        <authorList>
            <person name="Martinez-Camara R."/>
            <person name="Santoyo G."/>
            <person name="Moreno-Hagelsieb G."/>
            <person name="Valencia-Cantero E."/>
        </authorList>
    </citation>
    <scope>NUCLEOTIDE SEQUENCE [LARGE SCALE GENOMIC DNA]</scope>
    <source>
        <strain evidence="14 15">UMCV2</strain>
    </source>
</reference>
<comment type="function">
    <text evidence="1 10">Condenses 4-methyl-5-(beta-hydroxyethyl)thiazole monophosphate (THZ-P) and 2-methyl-4-amino-5-hydroxymethyl pyrimidine pyrophosphate (HMP-PP) to form thiamine monophosphate (TMP).</text>
</comment>
<dbReference type="GO" id="GO:0009228">
    <property type="term" value="P:thiamine biosynthetic process"/>
    <property type="evidence" value="ECO:0007669"/>
    <property type="project" value="UniProtKB-KW"/>
</dbReference>
<evidence type="ECO:0000256" key="10">
    <source>
        <dbReference type="HAMAP-Rule" id="MF_00097"/>
    </source>
</evidence>
<dbReference type="HAMAP" id="MF_00097">
    <property type="entry name" value="TMP_synthase"/>
    <property type="match status" value="1"/>
</dbReference>
<keyword evidence="4 10" id="KW-0479">Metal-binding</keyword>
<feature type="binding site" evidence="10">
    <location>
        <begin position="146"/>
        <end position="148"/>
    </location>
    <ligand>
        <name>2-[(2R,5Z)-2-carboxy-4-methylthiazol-5(2H)-ylidene]ethyl phosphate</name>
        <dbReference type="ChEBI" id="CHEBI:62899"/>
    </ligand>
</feature>
<feature type="domain" description="Thiamine phosphate synthase/TenI" evidence="13">
    <location>
        <begin position="12"/>
        <end position="200"/>
    </location>
</feature>
<feature type="binding site" evidence="10">
    <location>
        <begin position="197"/>
        <end position="198"/>
    </location>
    <ligand>
        <name>2-[(2R,5Z)-2-carboxy-4-methylthiazol-5(2H)-ylidene]ethyl phosphate</name>
        <dbReference type="ChEBI" id="CHEBI:62899"/>
    </ligand>
</feature>
<comment type="similarity">
    <text evidence="10 11">Belongs to the thiamine-phosphate synthase family.</text>
</comment>
<accession>A0A2L0UIB2</accession>
<organism evidence="14 15">
    <name type="scientific">Arthrobacter agilis</name>
    <dbReference type="NCBI Taxonomy" id="37921"/>
    <lineage>
        <taxon>Bacteria</taxon>
        <taxon>Bacillati</taxon>
        <taxon>Actinomycetota</taxon>
        <taxon>Actinomycetes</taxon>
        <taxon>Micrococcales</taxon>
        <taxon>Micrococcaceae</taxon>
        <taxon>Arthrobacter</taxon>
    </lineage>
</organism>
<evidence type="ECO:0000256" key="1">
    <source>
        <dbReference type="ARBA" id="ARBA00003814"/>
    </source>
</evidence>
<dbReference type="PANTHER" id="PTHR20857:SF15">
    <property type="entry name" value="THIAMINE-PHOSPHATE SYNTHASE"/>
    <property type="match status" value="1"/>
</dbReference>
<comment type="catalytic activity">
    <reaction evidence="7 10 11">
        <text>4-methyl-5-(2-phosphooxyethyl)-thiazole + 4-amino-2-methyl-5-(diphosphooxymethyl)pyrimidine + H(+) = thiamine phosphate + diphosphate</text>
        <dbReference type="Rhea" id="RHEA:22328"/>
        <dbReference type="ChEBI" id="CHEBI:15378"/>
        <dbReference type="ChEBI" id="CHEBI:33019"/>
        <dbReference type="ChEBI" id="CHEBI:37575"/>
        <dbReference type="ChEBI" id="CHEBI:57841"/>
        <dbReference type="ChEBI" id="CHEBI:58296"/>
        <dbReference type="EC" id="2.5.1.3"/>
    </reaction>
</comment>
<dbReference type="UniPathway" id="UPA00060">
    <property type="reaction ID" value="UER00141"/>
</dbReference>
<comment type="pathway">
    <text evidence="2 10 12">Cofactor biosynthesis; thiamine diphosphate biosynthesis; thiamine phosphate from 4-amino-2-methyl-5-diphosphomethylpyrimidine and 4-methyl-5-(2-phosphoethyl)-thiazole: step 1/1.</text>
</comment>
<feature type="binding site" evidence="10">
    <location>
        <position position="149"/>
    </location>
    <ligand>
        <name>4-amino-2-methyl-5-(diphosphooxymethyl)pyrimidine</name>
        <dbReference type="ChEBI" id="CHEBI:57841"/>
    </ligand>
</feature>
<proteinExistence type="inferred from homology"/>
<dbReference type="RefSeq" id="WP_208740108.1">
    <property type="nucleotide sequence ID" value="NZ_CP024915.1"/>
</dbReference>
<evidence type="ECO:0000256" key="4">
    <source>
        <dbReference type="ARBA" id="ARBA00022723"/>
    </source>
</evidence>
<dbReference type="CDD" id="cd00564">
    <property type="entry name" value="TMP_TenI"/>
    <property type="match status" value="1"/>
</dbReference>
<feature type="binding site" evidence="10">
    <location>
        <position position="98"/>
    </location>
    <ligand>
        <name>Mg(2+)</name>
        <dbReference type="ChEBI" id="CHEBI:18420"/>
    </ligand>
</feature>
<evidence type="ECO:0000313" key="14">
    <source>
        <dbReference type="EMBL" id="AUZ88980.1"/>
    </source>
</evidence>
<dbReference type="NCBIfam" id="TIGR00693">
    <property type="entry name" value="thiE"/>
    <property type="match status" value="1"/>
</dbReference>
<name>A0A2L0UIB2_9MICC</name>
<evidence type="ECO:0000256" key="6">
    <source>
        <dbReference type="ARBA" id="ARBA00022977"/>
    </source>
</evidence>
<dbReference type="SUPFAM" id="SSF51391">
    <property type="entry name" value="Thiamin phosphate synthase"/>
    <property type="match status" value="1"/>
</dbReference>
<keyword evidence="6 10" id="KW-0784">Thiamine biosynthesis</keyword>
<evidence type="ECO:0000256" key="3">
    <source>
        <dbReference type="ARBA" id="ARBA00022679"/>
    </source>
</evidence>
<dbReference type="GO" id="GO:0009229">
    <property type="term" value="P:thiamine diphosphate biosynthetic process"/>
    <property type="evidence" value="ECO:0007669"/>
    <property type="project" value="UniProtKB-UniRule"/>
</dbReference>
<dbReference type="EMBL" id="CP024915">
    <property type="protein sequence ID" value="AUZ88980.1"/>
    <property type="molecule type" value="Genomic_DNA"/>
</dbReference>
<dbReference type="InterPro" id="IPR022998">
    <property type="entry name" value="ThiamineP_synth_TenI"/>
</dbReference>
<dbReference type="EC" id="2.5.1.3" evidence="10"/>
<evidence type="ECO:0000256" key="8">
    <source>
        <dbReference type="ARBA" id="ARBA00047851"/>
    </source>
</evidence>
<keyword evidence="3 10" id="KW-0808">Transferase</keyword>
<feature type="binding site" evidence="10">
    <location>
        <position position="177"/>
    </location>
    <ligand>
        <name>2-[(2R,5Z)-2-carboxy-4-methylthiazol-5(2H)-ylidene]ethyl phosphate</name>
        <dbReference type="ChEBI" id="CHEBI:62899"/>
    </ligand>
</feature>
<evidence type="ECO:0000256" key="11">
    <source>
        <dbReference type="RuleBase" id="RU003826"/>
    </source>
</evidence>
<dbReference type="GO" id="GO:0000287">
    <property type="term" value="F:magnesium ion binding"/>
    <property type="evidence" value="ECO:0007669"/>
    <property type="project" value="UniProtKB-UniRule"/>
</dbReference>
<feature type="binding site" evidence="10">
    <location>
        <position position="117"/>
    </location>
    <ligand>
        <name>4-amino-2-methyl-5-(diphosphooxymethyl)pyrimidine</name>
        <dbReference type="ChEBI" id="CHEBI:57841"/>
    </ligand>
</feature>
<gene>
    <name evidence="10 14" type="primary">thiE</name>
    <name evidence="14" type="ORF">CVO76_16010</name>
</gene>
<protein>
    <recommendedName>
        <fullName evidence="10">Thiamine-phosphate synthase</fullName>
        <shortName evidence="10">TP synthase</shortName>
        <shortName evidence="10">TPS</shortName>
        <ecNumber evidence="10">2.5.1.3</ecNumber>
    </recommendedName>
    <alternativeName>
        <fullName evidence="10">Thiamine-phosphate pyrophosphorylase</fullName>
        <shortName evidence="10">TMP pyrophosphorylase</shortName>
        <shortName evidence="10">TMP-PPase</shortName>
    </alternativeName>
</protein>
<dbReference type="AlphaFoldDB" id="A0A2L0UIB2"/>
<dbReference type="Gene3D" id="3.20.20.70">
    <property type="entry name" value="Aldolase class I"/>
    <property type="match status" value="1"/>
</dbReference>
<feature type="binding site" evidence="10">
    <location>
        <position position="74"/>
    </location>
    <ligand>
        <name>Mg(2+)</name>
        <dbReference type="ChEBI" id="CHEBI:18420"/>
    </ligand>
</feature>
<evidence type="ECO:0000259" key="13">
    <source>
        <dbReference type="Pfam" id="PF02581"/>
    </source>
</evidence>
<dbReference type="Pfam" id="PF02581">
    <property type="entry name" value="TMP-TENI"/>
    <property type="match status" value="1"/>
</dbReference>
<dbReference type="InterPro" id="IPR013785">
    <property type="entry name" value="Aldolase_TIM"/>
</dbReference>